<dbReference type="AlphaFoldDB" id="A0A1K2EBV7"/>
<reference evidence="1 2" key="1">
    <citation type="submission" date="2016-11" db="EMBL/GenBank/DDBJ databases">
        <authorList>
            <person name="Jaros S."/>
            <person name="Januszkiewicz K."/>
            <person name="Wedrychowicz H."/>
        </authorList>
    </citation>
    <scope>NUCLEOTIDE SEQUENCE [LARGE SCALE GENOMIC DNA]</scope>
    <source>
        <strain evidence="1 2">OK807</strain>
    </source>
</reference>
<dbReference type="STRING" id="1893.SAMN02787144_101846"/>
<dbReference type="EMBL" id="FPJO01000018">
    <property type="protein sequence ID" value="SFY32714.1"/>
    <property type="molecule type" value="Genomic_DNA"/>
</dbReference>
<proteinExistence type="predicted"/>
<dbReference type="OrthoDB" id="292843at2"/>
<protein>
    <recommendedName>
        <fullName evidence="3">HEAT repeat-containing protein</fullName>
    </recommendedName>
</protein>
<accession>A0A1K2EBV7</accession>
<name>A0A1K2EBV7_STRAR</name>
<evidence type="ECO:0000313" key="1">
    <source>
        <dbReference type="EMBL" id="SFY32714.1"/>
    </source>
</evidence>
<dbReference type="Proteomes" id="UP000181909">
    <property type="component" value="Unassembled WGS sequence"/>
</dbReference>
<organism evidence="1 2">
    <name type="scientific">Streptomyces atratus</name>
    <dbReference type="NCBI Taxonomy" id="1893"/>
    <lineage>
        <taxon>Bacteria</taxon>
        <taxon>Bacillati</taxon>
        <taxon>Actinomycetota</taxon>
        <taxon>Actinomycetes</taxon>
        <taxon>Kitasatosporales</taxon>
        <taxon>Streptomycetaceae</taxon>
        <taxon>Streptomyces</taxon>
    </lineage>
</organism>
<evidence type="ECO:0000313" key="2">
    <source>
        <dbReference type="Proteomes" id="UP000181909"/>
    </source>
</evidence>
<dbReference type="RefSeq" id="WP_143166551.1">
    <property type="nucleotide sequence ID" value="NZ_CP108276.1"/>
</dbReference>
<sequence>MPEVRQLLRDDGKGGALTCTFLRVLQAWGPAAAPALPEVVALLDDARYSLDAVDALVAMGPAAASAEPAVRRCTVLDCPGNHHKVAWAARRLGGDRDAALRRIGEAVLTEEGPLYGPVGLLGEFGPAAAPYADRVRHLMEHGDTWSRPRAAVALWSITGEPEPSVSVLEEYLPPIAHGGDTYGSFLYALQALARIGTISPAARAVLRTVQGFDRPLSTYRDYRAILQDETIRSAIDDVLALP</sequence>
<gene>
    <name evidence="1" type="ORF">SAMN02787144_101846</name>
</gene>
<evidence type="ECO:0008006" key="3">
    <source>
        <dbReference type="Google" id="ProtNLM"/>
    </source>
</evidence>